<organism evidence="6 7">
    <name type="scientific">Pseudomonas lutea</name>
    <dbReference type="NCBI Taxonomy" id="243924"/>
    <lineage>
        <taxon>Bacteria</taxon>
        <taxon>Pseudomonadati</taxon>
        <taxon>Pseudomonadota</taxon>
        <taxon>Gammaproteobacteria</taxon>
        <taxon>Pseudomonadales</taxon>
        <taxon>Pseudomonadaceae</taxon>
        <taxon>Pseudomonas</taxon>
    </lineage>
</organism>
<dbReference type="PANTHER" id="PTHR38340">
    <property type="entry name" value="S-LAYER PROTEIN"/>
    <property type="match status" value="1"/>
</dbReference>
<dbReference type="NCBIfam" id="TIGR03804">
    <property type="entry name" value="para_beta_helix"/>
    <property type="match status" value="1"/>
</dbReference>
<evidence type="ECO:0000256" key="4">
    <source>
        <dbReference type="ARBA" id="ARBA00022837"/>
    </source>
</evidence>
<reference evidence="6 7" key="1">
    <citation type="journal article" date="2020" name="FEMS Microbiol. Ecol.">
        <title>Temporal dynamics of bacterial communities during seed development and maturation.</title>
        <authorList>
            <person name="Chesneau G."/>
            <person name="Torres-Cortes G."/>
            <person name="Briand M."/>
            <person name="Darrasse A."/>
            <person name="Preveaux A."/>
            <person name="Marais C."/>
            <person name="Jacques M.A."/>
            <person name="Shade A."/>
            <person name="Barret M."/>
        </authorList>
    </citation>
    <scope>NUCLEOTIDE SEQUENCE [LARGE SCALE GENOMIC DNA]</scope>
    <source>
        <strain evidence="6 7">CFBP13723</strain>
    </source>
</reference>
<dbReference type="InterPro" id="IPR011049">
    <property type="entry name" value="Serralysin-like_metalloprot_C"/>
</dbReference>
<comment type="subcellular location">
    <subcellularLocation>
        <location evidence="2">Secreted</location>
    </subcellularLocation>
</comment>
<dbReference type="PRINTS" id="PR00313">
    <property type="entry name" value="CABNDNGRPT"/>
</dbReference>
<dbReference type="InterPro" id="IPR012334">
    <property type="entry name" value="Pectin_lyas_fold"/>
</dbReference>
<accession>A0ABR9AA74</accession>
<dbReference type="Pfam" id="PF00353">
    <property type="entry name" value="HemolysinCabind"/>
    <property type="match status" value="2"/>
</dbReference>
<dbReference type="InterPro" id="IPR022441">
    <property type="entry name" value="Para_beta_helix_rpt-2"/>
</dbReference>
<dbReference type="Gene3D" id="2.150.10.10">
    <property type="entry name" value="Serralysin-like metalloprotease, C-terminal"/>
    <property type="match status" value="2"/>
</dbReference>
<dbReference type="PROSITE" id="PS00330">
    <property type="entry name" value="HEMOLYSIN_CALCIUM"/>
    <property type="match status" value="3"/>
</dbReference>
<comment type="cofactor">
    <cofactor evidence="1">
        <name>Ca(2+)</name>
        <dbReference type="ChEBI" id="CHEBI:29108"/>
    </cofactor>
</comment>
<dbReference type="PANTHER" id="PTHR38340:SF1">
    <property type="entry name" value="S-LAYER PROTEIN"/>
    <property type="match status" value="1"/>
</dbReference>
<dbReference type="InterPro" id="IPR006626">
    <property type="entry name" value="PbH1"/>
</dbReference>
<name>A0ABR9AA74_9PSED</name>
<dbReference type="InterPro" id="IPR050557">
    <property type="entry name" value="RTX_toxin/Mannuronan_C5-epim"/>
</dbReference>
<dbReference type="InterPro" id="IPR024535">
    <property type="entry name" value="RHGA/B-epi-like_pectate_lyase"/>
</dbReference>
<keyword evidence="3" id="KW-0964">Secreted</keyword>
<evidence type="ECO:0000256" key="3">
    <source>
        <dbReference type="ARBA" id="ARBA00022525"/>
    </source>
</evidence>
<dbReference type="Gene3D" id="2.160.20.10">
    <property type="entry name" value="Single-stranded right-handed beta-helix, Pectin lyase-like"/>
    <property type="match status" value="1"/>
</dbReference>
<proteinExistence type="predicted"/>
<dbReference type="SUPFAM" id="SSF51126">
    <property type="entry name" value="Pectin lyase-like"/>
    <property type="match status" value="1"/>
</dbReference>
<dbReference type="SMART" id="SM00710">
    <property type="entry name" value="PbH1"/>
    <property type="match status" value="8"/>
</dbReference>
<protein>
    <submittedName>
        <fullName evidence="6">Right-handed parallel beta-helix repeat-containing protein</fullName>
    </submittedName>
</protein>
<dbReference type="Pfam" id="PF12708">
    <property type="entry name" value="Pect-lyase_RHGA_epim"/>
    <property type="match status" value="1"/>
</dbReference>
<evidence type="ECO:0000313" key="7">
    <source>
        <dbReference type="Proteomes" id="UP000625247"/>
    </source>
</evidence>
<evidence type="ECO:0000256" key="1">
    <source>
        <dbReference type="ARBA" id="ARBA00001913"/>
    </source>
</evidence>
<dbReference type="InterPro" id="IPR011050">
    <property type="entry name" value="Pectin_lyase_fold/virulence"/>
</dbReference>
<gene>
    <name evidence="6" type="ORF">IFT62_17605</name>
</gene>
<dbReference type="InterPro" id="IPR018511">
    <property type="entry name" value="Hemolysin-typ_Ca-bd_CS"/>
</dbReference>
<evidence type="ECO:0000256" key="2">
    <source>
        <dbReference type="ARBA" id="ARBA00004613"/>
    </source>
</evidence>
<dbReference type="Proteomes" id="UP000625247">
    <property type="component" value="Unassembled WGS sequence"/>
</dbReference>
<keyword evidence="7" id="KW-1185">Reference proteome</keyword>
<evidence type="ECO:0000313" key="6">
    <source>
        <dbReference type="EMBL" id="MBD8123030.1"/>
    </source>
</evidence>
<sequence>MAKFNVKDFGAKGNGSSDDTLAIQKAIDAAAAAGGGQVYLPEGTYMVSATTGSCLALKSNVSLVGQGMGVSTLKLANDLPSAVTGILTANGTHDVGASKLTLDGNLQHNTGYFSGWLNGSGTNVRIDSVEAKNAAGNGFDLQGTDGLVQVELSNSVAHDNDYGVRAYAMTASLLHDNVAYANRTGFNVGGDVQVVDNDAYSNTDFGIFVQSTGTTVKGGEVYGNGDDGIHTAFARQFKITGVDIHDNKGSGIYIANSVNGDVFSNTIHNNSLGSPAAEIQVYGVTKVSTSSESHDIRVTGNIITGSEQSTYGIRESNAVFDNSYTHNVISHIQTGAIAALASSEVSDNTDSIYTYGTRSNDKLNGDITQDVIYGGAGNDTLNGKDNNDTLIGGTGVDKLTGGEGNDIFRFHTVSESYRTATKSYADVITDFDVAHDKIDVAGAGIGFTGLGNGHNHTLLLAYNEAKDVTYLKNLDADVLGQRFELALNGNFLHTFTNANLQSVIQGTDGSDKLMGTSAAETLLGGAGRDTLNGGAGDDRLDGGAGGDTLTGGAGADTFVYGNFRNSQRYDNDGTAQRDTITDFNGNENDVIDVSATGFLGLGNGHNGTLKVVVNAAGTLTALKSLDASDRDGAHFELLLQGNHVADLTPAHLIFKDFDGSKVVSSSPLLSTVDSHTDATAISLIGVAEHGGEHLG</sequence>
<keyword evidence="4" id="KW-0106">Calcium</keyword>
<dbReference type="RefSeq" id="WP_191945067.1">
    <property type="nucleotide sequence ID" value="NZ_JACYNP010000008.1"/>
</dbReference>
<dbReference type="SUPFAM" id="SSF51120">
    <property type="entry name" value="beta-Roll"/>
    <property type="match status" value="2"/>
</dbReference>
<comment type="caution">
    <text evidence="6">The sequence shown here is derived from an EMBL/GenBank/DDBJ whole genome shotgun (WGS) entry which is preliminary data.</text>
</comment>
<evidence type="ECO:0000259" key="5">
    <source>
        <dbReference type="Pfam" id="PF12708"/>
    </source>
</evidence>
<dbReference type="InterPro" id="IPR001343">
    <property type="entry name" value="Hemolysn_Ca-bd"/>
</dbReference>
<dbReference type="EMBL" id="JACYNP010000008">
    <property type="protein sequence ID" value="MBD8123030.1"/>
    <property type="molecule type" value="Genomic_DNA"/>
</dbReference>
<feature type="domain" description="Rhamnogalacturonase A/B/Epimerase-like pectate lyase" evidence="5">
    <location>
        <begin position="4"/>
        <end position="229"/>
    </location>
</feature>